<keyword evidence="4" id="KW-0255">Endonuclease</keyword>
<evidence type="ECO:0000256" key="2">
    <source>
        <dbReference type="ARBA" id="ARBA00022695"/>
    </source>
</evidence>
<keyword evidence="2" id="KW-0548">Nucleotidyltransferase</keyword>
<name>A0ABM1YCZ6_AEDAL</name>
<feature type="compositionally biased region" description="Low complexity" evidence="5">
    <location>
        <begin position="190"/>
        <end position="202"/>
    </location>
</feature>
<sequence>MEYPCMMISAKQRFSEPCLVSAFVEKVHLKMEIDCGAAVSVISLTTYKKHFVHIRAHNCSSRLVVVNGQQLSIYGKIEVDVTANSIQHRVSLIILDGQINFVPLLGRNWLDIFYPNWRDNFGSNLKVNNLNENQQIPALGYEADLVLKEERPVFRKAYEVPFKLKDKVIEHLDSLEKQNVITPIKEYMQSSSESITDNSTSTNKYYDTHTYPERQTTPQ</sequence>
<evidence type="ECO:0008006" key="8">
    <source>
        <dbReference type="Google" id="ProtNLM"/>
    </source>
</evidence>
<evidence type="ECO:0000256" key="4">
    <source>
        <dbReference type="ARBA" id="ARBA00022759"/>
    </source>
</evidence>
<reference evidence="6" key="2">
    <citation type="submission" date="2025-05" db="UniProtKB">
        <authorList>
            <consortium name="EnsemblMetazoa"/>
        </authorList>
    </citation>
    <scope>IDENTIFICATION</scope>
    <source>
        <strain evidence="6">Foshan</strain>
    </source>
</reference>
<dbReference type="GeneID" id="134287184"/>
<keyword evidence="1" id="KW-0808">Transferase</keyword>
<reference evidence="7" key="1">
    <citation type="journal article" date="2015" name="Proc. Natl. Acad. Sci. U.S.A.">
        <title>Genome sequence of the Asian Tiger mosquito, Aedes albopictus, reveals insights into its biology, genetics, and evolution.</title>
        <authorList>
            <person name="Chen X.G."/>
            <person name="Jiang X."/>
            <person name="Gu J."/>
            <person name="Xu M."/>
            <person name="Wu Y."/>
            <person name="Deng Y."/>
            <person name="Zhang C."/>
            <person name="Bonizzoni M."/>
            <person name="Dermauw W."/>
            <person name="Vontas J."/>
            <person name="Armbruster P."/>
            <person name="Huang X."/>
            <person name="Yang Y."/>
            <person name="Zhang H."/>
            <person name="He W."/>
            <person name="Peng H."/>
            <person name="Liu Y."/>
            <person name="Wu K."/>
            <person name="Chen J."/>
            <person name="Lirakis M."/>
            <person name="Topalis P."/>
            <person name="Van Leeuwen T."/>
            <person name="Hall A.B."/>
            <person name="Jiang X."/>
            <person name="Thorpe C."/>
            <person name="Mueller R.L."/>
            <person name="Sun C."/>
            <person name="Waterhouse R.M."/>
            <person name="Yan G."/>
            <person name="Tu Z.J."/>
            <person name="Fang X."/>
            <person name="James A.A."/>
        </authorList>
    </citation>
    <scope>NUCLEOTIDE SEQUENCE [LARGE SCALE GENOMIC DNA]</scope>
    <source>
        <strain evidence="7">Foshan</strain>
    </source>
</reference>
<dbReference type="Gene3D" id="2.40.70.10">
    <property type="entry name" value="Acid Proteases"/>
    <property type="match status" value="1"/>
</dbReference>
<evidence type="ECO:0000256" key="1">
    <source>
        <dbReference type="ARBA" id="ARBA00022679"/>
    </source>
</evidence>
<dbReference type="RefSeq" id="XP_062704833.1">
    <property type="nucleotide sequence ID" value="XM_062848849.1"/>
</dbReference>
<proteinExistence type="predicted"/>
<protein>
    <recommendedName>
        <fullName evidence="8">Peptidase A2 domain-containing protein</fullName>
    </recommendedName>
</protein>
<evidence type="ECO:0000256" key="3">
    <source>
        <dbReference type="ARBA" id="ARBA00022722"/>
    </source>
</evidence>
<keyword evidence="3" id="KW-0540">Nuclease</keyword>
<evidence type="ECO:0000256" key="5">
    <source>
        <dbReference type="SAM" id="MobiDB-lite"/>
    </source>
</evidence>
<accession>A0ABM1YCZ6</accession>
<dbReference type="PANTHER" id="PTHR37984">
    <property type="entry name" value="PROTEIN CBG26694"/>
    <property type="match status" value="1"/>
</dbReference>
<feature type="region of interest" description="Disordered" evidence="5">
    <location>
        <begin position="190"/>
        <end position="219"/>
    </location>
</feature>
<dbReference type="InterPro" id="IPR050951">
    <property type="entry name" value="Retrovirus_Pol_polyprotein"/>
</dbReference>
<keyword evidence="4" id="KW-0378">Hydrolase</keyword>
<dbReference type="SUPFAM" id="SSF50630">
    <property type="entry name" value="Acid proteases"/>
    <property type="match status" value="1"/>
</dbReference>
<dbReference type="EnsemblMetazoa" id="AALFPA23_007980.R10736">
    <property type="protein sequence ID" value="AALFPA23_007980.P10736"/>
    <property type="gene ID" value="AALFPA23_007980"/>
</dbReference>
<dbReference type="PANTHER" id="PTHR37984:SF5">
    <property type="entry name" value="PROTEIN NYNRIN-LIKE"/>
    <property type="match status" value="1"/>
</dbReference>
<evidence type="ECO:0000313" key="6">
    <source>
        <dbReference type="EnsemblMetazoa" id="AALFPA23_007980.P10736"/>
    </source>
</evidence>
<keyword evidence="7" id="KW-1185">Reference proteome</keyword>
<dbReference type="InterPro" id="IPR021109">
    <property type="entry name" value="Peptidase_aspartic_dom_sf"/>
</dbReference>
<organism evidence="6 7">
    <name type="scientific">Aedes albopictus</name>
    <name type="common">Asian tiger mosquito</name>
    <name type="synonym">Stegomyia albopicta</name>
    <dbReference type="NCBI Taxonomy" id="7160"/>
    <lineage>
        <taxon>Eukaryota</taxon>
        <taxon>Metazoa</taxon>
        <taxon>Ecdysozoa</taxon>
        <taxon>Arthropoda</taxon>
        <taxon>Hexapoda</taxon>
        <taxon>Insecta</taxon>
        <taxon>Pterygota</taxon>
        <taxon>Neoptera</taxon>
        <taxon>Endopterygota</taxon>
        <taxon>Diptera</taxon>
        <taxon>Nematocera</taxon>
        <taxon>Culicoidea</taxon>
        <taxon>Culicidae</taxon>
        <taxon>Culicinae</taxon>
        <taxon>Aedini</taxon>
        <taxon>Aedes</taxon>
        <taxon>Stegomyia</taxon>
    </lineage>
</organism>
<dbReference type="Proteomes" id="UP000069940">
    <property type="component" value="Unassembled WGS sequence"/>
</dbReference>
<evidence type="ECO:0000313" key="7">
    <source>
        <dbReference type="Proteomes" id="UP000069940"/>
    </source>
</evidence>